<comment type="caution">
    <text evidence="1">The sequence shown here is derived from an EMBL/GenBank/DDBJ whole genome shotgun (WGS) entry which is preliminary data.</text>
</comment>
<name>A0AAD1UJI3_EUPCR</name>
<sequence length="71" mass="8473">MIRILKIKRCLYTRFTLNNSCILKAVTNDSSFLWSVNSRNQWDWSSFRIYTKLYNFISEKSSSIVYYLASS</sequence>
<dbReference type="AlphaFoldDB" id="A0AAD1UJI3"/>
<gene>
    <name evidence="1" type="ORF">ECRASSUSDP1_LOCUS11836</name>
</gene>
<protein>
    <submittedName>
        <fullName evidence="1">Uncharacterized protein</fullName>
    </submittedName>
</protein>
<evidence type="ECO:0000313" key="1">
    <source>
        <dbReference type="EMBL" id="CAI2370523.1"/>
    </source>
</evidence>
<evidence type="ECO:0000313" key="2">
    <source>
        <dbReference type="Proteomes" id="UP001295684"/>
    </source>
</evidence>
<keyword evidence="2" id="KW-1185">Reference proteome</keyword>
<reference evidence="1" key="1">
    <citation type="submission" date="2023-07" db="EMBL/GenBank/DDBJ databases">
        <authorList>
            <consortium name="AG Swart"/>
            <person name="Singh M."/>
            <person name="Singh A."/>
            <person name="Seah K."/>
            <person name="Emmerich C."/>
        </authorList>
    </citation>
    <scope>NUCLEOTIDE SEQUENCE</scope>
    <source>
        <strain evidence="1">DP1</strain>
    </source>
</reference>
<organism evidence="1 2">
    <name type="scientific">Euplotes crassus</name>
    <dbReference type="NCBI Taxonomy" id="5936"/>
    <lineage>
        <taxon>Eukaryota</taxon>
        <taxon>Sar</taxon>
        <taxon>Alveolata</taxon>
        <taxon>Ciliophora</taxon>
        <taxon>Intramacronucleata</taxon>
        <taxon>Spirotrichea</taxon>
        <taxon>Hypotrichia</taxon>
        <taxon>Euplotida</taxon>
        <taxon>Euplotidae</taxon>
        <taxon>Moneuplotes</taxon>
    </lineage>
</organism>
<dbReference type="Proteomes" id="UP001295684">
    <property type="component" value="Unassembled WGS sequence"/>
</dbReference>
<proteinExistence type="predicted"/>
<accession>A0AAD1UJI3</accession>
<dbReference type="EMBL" id="CAMPGE010011710">
    <property type="protein sequence ID" value="CAI2370523.1"/>
    <property type="molecule type" value="Genomic_DNA"/>
</dbReference>